<reference evidence="1" key="1">
    <citation type="submission" date="2021-03" db="EMBL/GenBank/DDBJ databases">
        <authorList>
            <person name="Tran Van P."/>
        </authorList>
    </citation>
    <scope>NUCLEOTIDE SEQUENCE</scope>
</reference>
<evidence type="ECO:0000313" key="1">
    <source>
        <dbReference type="EMBL" id="CAG2068156.1"/>
    </source>
</evidence>
<accession>A0ABN7PL13</accession>
<name>A0ABN7PL13_TIMPD</name>
<evidence type="ECO:0000313" key="2">
    <source>
        <dbReference type="Proteomes" id="UP001153148"/>
    </source>
</evidence>
<protein>
    <submittedName>
        <fullName evidence="1">Uncharacterized protein</fullName>
    </submittedName>
</protein>
<proteinExistence type="predicted"/>
<keyword evidence="2" id="KW-1185">Reference proteome</keyword>
<gene>
    <name evidence="1" type="ORF">TPAB3V08_LOCUS15099</name>
</gene>
<dbReference type="EMBL" id="CAJPIN010083351">
    <property type="protein sequence ID" value="CAG2068156.1"/>
    <property type="molecule type" value="Genomic_DNA"/>
</dbReference>
<sequence>MTTSWALTPLGSIFIEAPISRTLLRCYTLRLSVPLSFRSSGSFPPPMALWTASTSITEPQAVLGTT</sequence>
<organism evidence="1 2">
    <name type="scientific">Timema podura</name>
    <name type="common">Walking stick</name>
    <dbReference type="NCBI Taxonomy" id="61482"/>
    <lineage>
        <taxon>Eukaryota</taxon>
        <taxon>Metazoa</taxon>
        <taxon>Ecdysozoa</taxon>
        <taxon>Arthropoda</taxon>
        <taxon>Hexapoda</taxon>
        <taxon>Insecta</taxon>
        <taxon>Pterygota</taxon>
        <taxon>Neoptera</taxon>
        <taxon>Polyneoptera</taxon>
        <taxon>Phasmatodea</taxon>
        <taxon>Timematodea</taxon>
        <taxon>Timematoidea</taxon>
        <taxon>Timematidae</taxon>
        <taxon>Timema</taxon>
    </lineage>
</organism>
<comment type="caution">
    <text evidence="1">The sequence shown here is derived from an EMBL/GenBank/DDBJ whole genome shotgun (WGS) entry which is preliminary data.</text>
</comment>
<dbReference type="Proteomes" id="UP001153148">
    <property type="component" value="Unassembled WGS sequence"/>
</dbReference>